<dbReference type="InterPro" id="IPR000792">
    <property type="entry name" value="Tscrpt_reg_LuxR_C"/>
</dbReference>
<evidence type="ECO:0000313" key="4">
    <source>
        <dbReference type="EMBL" id="MYR32875.1"/>
    </source>
</evidence>
<dbReference type="Gene3D" id="1.10.10.10">
    <property type="entry name" value="Winged helix-like DNA-binding domain superfamily/Winged helix DNA-binding domain"/>
    <property type="match status" value="1"/>
</dbReference>
<dbReference type="PANTHER" id="PTHR43214">
    <property type="entry name" value="TWO-COMPONENT RESPONSE REGULATOR"/>
    <property type="match status" value="1"/>
</dbReference>
<organism evidence="4 5">
    <name type="scientific">Nocardiopsis alba</name>
    <dbReference type="NCBI Taxonomy" id="53437"/>
    <lineage>
        <taxon>Bacteria</taxon>
        <taxon>Bacillati</taxon>
        <taxon>Actinomycetota</taxon>
        <taxon>Actinomycetes</taxon>
        <taxon>Streptosporangiales</taxon>
        <taxon>Nocardiopsidaceae</taxon>
        <taxon>Nocardiopsis</taxon>
    </lineage>
</organism>
<dbReference type="AlphaFoldDB" id="A0A7K2ISW3"/>
<dbReference type="PRINTS" id="PR00038">
    <property type="entry name" value="HTHLUXR"/>
</dbReference>
<feature type="domain" description="HTH luxR-type" evidence="3">
    <location>
        <begin position="862"/>
        <end position="925"/>
    </location>
</feature>
<comment type="caution">
    <text evidence="4">The sequence shown here is derived from an EMBL/GenBank/DDBJ whole genome shotgun (WGS) entry which is preliminary data.</text>
</comment>
<dbReference type="SUPFAM" id="SSF46894">
    <property type="entry name" value="C-terminal effector domain of the bipartite response regulators"/>
    <property type="match status" value="1"/>
</dbReference>
<dbReference type="SMART" id="SM00421">
    <property type="entry name" value="HTH_LUXR"/>
    <property type="match status" value="1"/>
</dbReference>
<dbReference type="PROSITE" id="PS50043">
    <property type="entry name" value="HTH_LUXR_2"/>
    <property type="match status" value="1"/>
</dbReference>
<dbReference type="Proteomes" id="UP000467124">
    <property type="component" value="Unassembled WGS sequence"/>
</dbReference>
<evidence type="ECO:0000313" key="5">
    <source>
        <dbReference type="Proteomes" id="UP000467124"/>
    </source>
</evidence>
<dbReference type="PROSITE" id="PS00622">
    <property type="entry name" value="HTH_LUXR_1"/>
    <property type="match status" value="1"/>
</dbReference>
<keyword evidence="1" id="KW-0238">DNA-binding</keyword>
<dbReference type="InterPro" id="IPR016032">
    <property type="entry name" value="Sig_transdc_resp-reg_C-effctor"/>
</dbReference>
<gene>
    <name evidence="4" type="ORF">GTW20_11490</name>
</gene>
<reference evidence="4 5" key="1">
    <citation type="journal article" date="2019" name="Nat. Commun.">
        <title>The antimicrobial potential of Streptomyces from insect microbiomes.</title>
        <authorList>
            <person name="Chevrette M.G."/>
            <person name="Carlson C.M."/>
            <person name="Ortega H.E."/>
            <person name="Thomas C."/>
            <person name="Ananiev G.E."/>
            <person name="Barns K.J."/>
            <person name="Book A.J."/>
            <person name="Cagnazzo J."/>
            <person name="Carlos C."/>
            <person name="Flanigan W."/>
            <person name="Grubbs K.J."/>
            <person name="Horn H.A."/>
            <person name="Hoffmann F.M."/>
            <person name="Klassen J.L."/>
            <person name="Knack J.J."/>
            <person name="Lewin G.R."/>
            <person name="McDonald B.R."/>
            <person name="Muller L."/>
            <person name="Melo W.G.P."/>
            <person name="Pinto-Tomas A.A."/>
            <person name="Schmitz A."/>
            <person name="Wendt-Pienkowski E."/>
            <person name="Wildman S."/>
            <person name="Zhao M."/>
            <person name="Zhang F."/>
            <person name="Bugni T.S."/>
            <person name="Andes D.R."/>
            <person name="Pupo M.T."/>
            <person name="Currie C.R."/>
        </authorList>
    </citation>
    <scope>NUCLEOTIDE SEQUENCE [LARGE SCALE GENOMIC DNA]</scope>
    <source>
        <strain evidence="4 5">SID5840</strain>
    </source>
</reference>
<dbReference type="InterPro" id="IPR039420">
    <property type="entry name" value="WalR-like"/>
</dbReference>
<dbReference type="InterPro" id="IPR027417">
    <property type="entry name" value="P-loop_NTPase"/>
</dbReference>
<dbReference type="PANTHER" id="PTHR43214:SF42">
    <property type="entry name" value="TRANSCRIPTIONAL REGULATORY PROTEIN DESR"/>
    <property type="match status" value="1"/>
</dbReference>
<proteinExistence type="predicted"/>
<sequence>MNSVNPLTRTAPLYGRDHELLSLRHLLESARSGRSGGLLVTGPPGSGRTALLERAVSEAPDFTVLHARAAPGESRIPLAGLHQLLRPALPYLPRLPHVQRETLTRALDTGEPGGDLPLAGAALGLLAEVAAQSPLLLHVDDFHLLDPLSRRVVAFAARRLTHDGAVVLLSAEGPEPGLLAGVPALRLRPLPERAVLRLLRESAAGHGGRAEDGPTEPVASALAEAAEGNPRAALELLEGSTPDQRSGAVALERPPRSHGELTDAFAERLHRLPEETRLALVRAAADPHAPASTDPDVLEPARRAGLVVETGDRTVFAHPLARSAGYHHASPAERRSAHLDLARAHEDARDTGRALWHRALAGGGPDERVAASLHAEAHRAVERNGHAPASLLHEHAARLSLDPILRGRRLVDAARSAWLSGAPARAGRLLERVRSLPVRSDRGYAVQDHADLLRAEMDLRSGVAIDAVQRLGPAAERLARSDPGTALRALLQAGEAGCLSGDHERFFATVERARTLVSEAVPDGGRARPWDRLVLDYMTGKAAMFQGRHREGAELLERAERVAERIGDPEALVLGGIAGLLRGDHMRTRSLAGRAVTIARRTGALALVPQALEFLTYAEMWFGRLSLAEESAAEGLRSAVGSGQDNCASHHRGALAFVAALRGEEDDCREHAETALALAGEHDVGLPAGLASWALALLDLGSGRTAEAAMRLRSLARSGPGRGHAAVRLLITPHLVEASVRGGVEVRVRRAVETFAGWAEATGQDTARAQVMRCRGLLCEGEEANGFFERALELHSSGYCDFEEARTRLLYGGHLRRSRHPGRAREHLYTAMEAFERLGARPWARQAGQELRAARGGTATPEAGGLERLSPQQLRIARHVAGGATNREVAARLFLSTRTVDHHLRNIYTRLGIRSRVELSRLVGG</sequence>
<evidence type="ECO:0000256" key="1">
    <source>
        <dbReference type="ARBA" id="ARBA00023125"/>
    </source>
</evidence>
<feature type="region of interest" description="Disordered" evidence="2">
    <location>
        <begin position="239"/>
        <end position="258"/>
    </location>
</feature>
<dbReference type="SUPFAM" id="SSF52540">
    <property type="entry name" value="P-loop containing nucleoside triphosphate hydrolases"/>
    <property type="match status" value="1"/>
</dbReference>
<evidence type="ECO:0000256" key="2">
    <source>
        <dbReference type="SAM" id="MobiDB-lite"/>
    </source>
</evidence>
<dbReference type="InterPro" id="IPR036388">
    <property type="entry name" value="WH-like_DNA-bd_sf"/>
</dbReference>
<protein>
    <submittedName>
        <fullName evidence="4">AAA family ATPase</fullName>
    </submittedName>
</protein>
<dbReference type="InterPro" id="IPR041664">
    <property type="entry name" value="AAA_16"/>
</dbReference>
<dbReference type="Pfam" id="PF00196">
    <property type="entry name" value="GerE"/>
    <property type="match status" value="1"/>
</dbReference>
<evidence type="ECO:0000259" key="3">
    <source>
        <dbReference type="PROSITE" id="PS50043"/>
    </source>
</evidence>
<dbReference type="GO" id="GO:0003677">
    <property type="term" value="F:DNA binding"/>
    <property type="evidence" value="ECO:0007669"/>
    <property type="project" value="UniProtKB-KW"/>
</dbReference>
<dbReference type="CDD" id="cd06170">
    <property type="entry name" value="LuxR_C_like"/>
    <property type="match status" value="1"/>
</dbReference>
<dbReference type="EMBL" id="WWHY01000001">
    <property type="protein sequence ID" value="MYR32875.1"/>
    <property type="molecule type" value="Genomic_DNA"/>
</dbReference>
<name>A0A7K2ISW3_9ACTN</name>
<dbReference type="RefSeq" id="WP_161110932.1">
    <property type="nucleotide sequence ID" value="NZ_WWHY01000001.1"/>
</dbReference>
<dbReference type="Pfam" id="PF13191">
    <property type="entry name" value="AAA_16"/>
    <property type="match status" value="1"/>
</dbReference>
<dbReference type="GO" id="GO:0006355">
    <property type="term" value="P:regulation of DNA-templated transcription"/>
    <property type="evidence" value="ECO:0007669"/>
    <property type="project" value="InterPro"/>
</dbReference>
<accession>A0A7K2ISW3</accession>